<gene>
    <name evidence="2" type="ORF">PHMEG_0008782</name>
</gene>
<evidence type="ECO:0000313" key="3">
    <source>
        <dbReference type="Proteomes" id="UP000198211"/>
    </source>
</evidence>
<proteinExistence type="predicted"/>
<evidence type="ECO:0000256" key="1">
    <source>
        <dbReference type="SAM" id="MobiDB-lite"/>
    </source>
</evidence>
<dbReference type="Proteomes" id="UP000198211">
    <property type="component" value="Unassembled WGS sequence"/>
</dbReference>
<reference evidence="3" key="1">
    <citation type="submission" date="2017-03" db="EMBL/GenBank/DDBJ databases">
        <title>Phytopthora megakarya and P. palmivora, two closely related causual agents of cacao black pod achieved similar genome size and gene model numbers by different mechanisms.</title>
        <authorList>
            <person name="Ali S."/>
            <person name="Shao J."/>
            <person name="Larry D.J."/>
            <person name="Kronmiller B."/>
            <person name="Shen D."/>
            <person name="Strem M.D."/>
            <person name="Melnick R.L."/>
            <person name="Guiltinan M.J."/>
            <person name="Tyler B.M."/>
            <person name="Meinhardt L.W."/>
            <person name="Bailey B.A."/>
        </authorList>
    </citation>
    <scope>NUCLEOTIDE SEQUENCE [LARGE SCALE GENOMIC DNA]</scope>
    <source>
        <strain evidence="3">zdho120</strain>
    </source>
</reference>
<dbReference type="EMBL" id="NBNE01000778">
    <property type="protein sequence ID" value="OWZ17295.1"/>
    <property type="molecule type" value="Genomic_DNA"/>
</dbReference>
<comment type="caution">
    <text evidence="2">The sequence shown here is derived from an EMBL/GenBank/DDBJ whole genome shotgun (WGS) entry which is preliminary data.</text>
</comment>
<dbReference type="OrthoDB" id="10554453at2759"/>
<name>A0A225WI48_9STRA</name>
<keyword evidence="3" id="KW-1185">Reference proteome</keyword>
<evidence type="ECO:0000313" key="2">
    <source>
        <dbReference type="EMBL" id="OWZ17295.1"/>
    </source>
</evidence>
<protein>
    <submittedName>
        <fullName evidence="2">Uncharacterized protein</fullName>
    </submittedName>
</protein>
<accession>A0A225WI48</accession>
<organism evidence="2 3">
    <name type="scientific">Phytophthora megakarya</name>
    <dbReference type="NCBI Taxonomy" id="4795"/>
    <lineage>
        <taxon>Eukaryota</taxon>
        <taxon>Sar</taxon>
        <taxon>Stramenopiles</taxon>
        <taxon>Oomycota</taxon>
        <taxon>Peronosporomycetes</taxon>
        <taxon>Peronosporales</taxon>
        <taxon>Peronosporaceae</taxon>
        <taxon>Phytophthora</taxon>
    </lineage>
</organism>
<sequence length="161" mass="18145">MLERHANHQQLGPAVCTEGGATGCVVLNCRRTQLSWELDEVAPTEQSPYLYNFLIATPTSESRKARVAKETEEAESTGNARHGTGRRFSRRQVPADDASIDELNPFYQDDDANDSTTELAWQICELTAMEEMDPTLRFELAQHRPLVKITRFCGKLDESEN</sequence>
<dbReference type="AlphaFoldDB" id="A0A225WI48"/>
<feature type="region of interest" description="Disordered" evidence="1">
    <location>
        <begin position="60"/>
        <end position="95"/>
    </location>
</feature>
<feature type="compositionally biased region" description="Basic and acidic residues" evidence="1">
    <location>
        <begin position="61"/>
        <end position="71"/>
    </location>
</feature>